<dbReference type="eggNOG" id="COG0400">
    <property type="taxonomic scope" value="Bacteria"/>
</dbReference>
<keyword evidence="2" id="KW-0378">Hydrolase</keyword>
<comment type="caution">
    <text evidence="4">The sequence shown here is derived from an EMBL/GenBank/DDBJ whole genome shotgun (WGS) entry which is preliminary data.</text>
</comment>
<dbReference type="STRING" id="644548.SCNU_05381"/>
<evidence type="ECO:0000313" key="5">
    <source>
        <dbReference type="Proteomes" id="UP000035065"/>
    </source>
</evidence>
<gene>
    <name evidence="4" type="ORF">SCNU_05381</name>
</gene>
<protein>
    <submittedName>
        <fullName evidence="4">Phospholipase/carboxylesterase</fullName>
    </submittedName>
</protein>
<name>F1YGW2_9ACTN</name>
<sequence length="210" mass="21746">MTVERAHHWRAGHGPTLLLLHGTGGDERSLLPLADQIAPGATVLAPRGTVREGDLNRHFRRHEEGVLDAADLFARTDELAAFVRATAAEKSFAVGGLVVVGFSNGANIATSLLVRHPDLVAAAVLIAAMDVPVEHPPAPDALSGVPVAIVNGARDDLVPAAQTAALTTLLADAGAAVTDLSHTGGHEIPAARIADLTAFITDSEEQTDDH</sequence>
<dbReference type="PANTHER" id="PTHR43037">
    <property type="entry name" value="UNNAMED PRODUCT-RELATED"/>
    <property type="match status" value="1"/>
</dbReference>
<dbReference type="InterPro" id="IPR029058">
    <property type="entry name" value="AB_hydrolase_fold"/>
</dbReference>
<dbReference type="InterPro" id="IPR050955">
    <property type="entry name" value="Plant_Biomass_Hydrol_Est"/>
</dbReference>
<keyword evidence="5" id="KW-1185">Reference proteome</keyword>
<dbReference type="EMBL" id="AEUD01000003">
    <property type="protein sequence ID" value="EGD56260.1"/>
    <property type="molecule type" value="Genomic_DNA"/>
</dbReference>
<dbReference type="AlphaFoldDB" id="F1YGW2"/>
<reference evidence="4 5" key="1">
    <citation type="journal article" date="2011" name="J. Bacteriol.">
        <title>Draft Genome Sequence of Gordonia neofelifaecis NRRL B-59395, a Cholesterol-Degrading Actinomycete.</title>
        <authorList>
            <person name="Ge F."/>
            <person name="Li W."/>
            <person name="Chen G."/>
            <person name="Liu Y."/>
            <person name="Zhang G."/>
            <person name="Yong B."/>
            <person name="Wang Q."/>
            <person name="Wang N."/>
            <person name="Huang Z."/>
            <person name="Li W."/>
            <person name="Wang J."/>
            <person name="Wu C."/>
            <person name="Xie Q."/>
            <person name="Liu G."/>
        </authorList>
    </citation>
    <scope>NUCLEOTIDE SEQUENCE [LARGE SCALE GENOMIC DNA]</scope>
    <source>
        <strain evidence="4 5">NRRL B-59395</strain>
    </source>
</reference>
<evidence type="ECO:0000256" key="2">
    <source>
        <dbReference type="ARBA" id="ARBA00022801"/>
    </source>
</evidence>
<evidence type="ECO:0000313" key="4">
    <source>
        <dbReference type="EMBL" id="EGD56260.1"/>
    </source>
</evidence>
<dbReference type="Proteomes" id="UP000035065">
    <property type="component" value="Unassembled WGS sequence"/>
</dbReference>
<dbReference type="PANTHER" id="PTHR43037:SF5">
    <property type="entry name" value="FERULOYL ESTERASE"/>
    <property type="match status" value="1"/>
</dbReference>
<dbReference type="InterPro" id="IPR000073">
    <property type="entry name" value="AB_hydrolase_1"/>
</dbReference>
<dbReference type="GO" id="GO:0016787">
    <property type="term" value="F:hydrolase activity"/>
    <property type="evidence" value="ECO:0007669"/>
    <property type="project" value="UniProtKB-KW"/>
</dbReference>
<evidence type="ECO:0000256" key="1">
    <source>
        <dbReference type="ARBA" id="ARBA00022729"/>
    </source>
</evidence>
<dbReference type="Pfam" id="PF00561">
    <property type="entry name" value="Abhydrolase_1"/>
    <property type="match status" value="1"/>
</dbReference>
<proteinExistence type="predicted"/>
<organism evidence="4 5">
    <name type="scientific">Gordonia neofelifaecis NRRL B-59395</name>
    <dbReference type="NCBI Taxonomy" id="644548"/>
    <lineage>
        <taxon>Bacteria</taxon>
        <taxon>Bacillati</taxon>
        <taxon>Actinomycetota</taxon>
        <taxon>Actinomycetes</taxon>
        <taxon>Mycobacteriales</taxon>
        <taxon>Gordoniaceae</taxon>
        <taxon>Gordonia</taxon>
    </lineage>
</organism>
<dbReference type="SUPFAM" id="SSF53474">
    <property type="entry name" value="alpha/beta-Hydrolases"/>
    <property type="match status" value="1"/>
</dbReference>
<dbReference type="Gene3D" id="3.40.50.1820">
    <property type="entry name" value="alpha/beta hydrolase"/>
    <property type="match status" value="1"/>
</dbReference>
<dbReference type="RefSeq" id="WP_009678336.1">
    <property type="nucleotide sequence ID" value="NZ_AEUD01000003.1"/>
</dbReference>
<keyword evidence="1" id="KW-0732">Signal</keyword>
<accession>F1YGW2</accession>
<feature type="domain" description="AB hydrolase-1" evidence="3">
    <location>
        <begin position="15"/>
        <end position="171"/>
    </location>
</feature>
<evidence type="ECO:0000259" key="3">
    <source>
        <dbReference type="Pfam" id="PF00561"/>
    </source>
</evidence>